<proteinExistence type="predicted"/>
<dbReference type="Proteomes" id="UP000254209">
    <property type="component" value="Unassembled WGS sequence"/>
</dbReference>
<keyword evidence="2" id="KW-0812">Transmembrane</keyword>
<gene>
    <name evidence="4" type="ORF">NCTC10283_01202</name>
</gene>
<dbReference type="EMBL" id="UFSO01000002">
    <property type="protein sequence ID" value="SSY71066.1"/>
    <property type="molecule type" value="Genomic_DNA"/>
</dbReference>
<dbReference type="PANTHER" id="PTHR31157:SF1">
    <property type="entry name" value="SCP DOMAIN-CONTAINING PROTEIN"/>
    <property type="match status" value="1"/>
</dbReference>
<dbReference type="OrthoDB" id="5372233at2"/>
<dbReference type="Gene3D" id="3.40.33.10">
    <property type="entry name" value="CAP"/>
    <property type="match status" value="1"/>
</dbReference>
<dbReference type="InterPro" id="IPR035940">
    <property type="entry name" value="CAP_sf"/>
</dbReference>
<dbReference type="InterPro" id="IPR014044">
    <property type="entry name" value="CAP_dom"/>
</dbReference>
<evidence type="ECO:0000256" key="1">
    <source>
        <dbReference type="SAM" id="MobiDB-lite"/>
    </source>
</evidence>
<reference evidence="4 5" key="1">
    <citation type="submission" date="2018-06" db="EMBL/GenBank/DDBJ databases">
        <authorList>
            <consortium name="Pathogen Informatics"/>
            <person name="Doyle S."/>
        </authorList>
    </citation>
    <scope>NUCLEOTIDE SEQUENCE [LARGE SCALE GENOMIC DNA]</scope>
    <source>
        <strain evidence="4 5">NCTC10283</strain>
    </source>
</reference>
<dbReference type="CDD" id="cd05379">
    <property type="entry name" value="CAP_bacterial"/>
    <property type="match status" value="1"/>
</dbReference>
<organism evidence="4 5">
    <name type="scientific">Alysiella crassa</name>
    <dbReference type="NCBI Taxonomy" id="153491"/>
    <lineage>
        <taxon>Bacteria</taxon>
        <taxon>Pseudomonadati</taxon>
        <taxon>Pseudomonadota</taxon>
        <taxon>Betaproteobacteria</taxon>
        <taxon>Neisseriales</taxon>
        <taxon>Neisseriaceae</taxon>
        <taxon>Alysiella</taxon>
    </lineage>
</organism>
<feature type="compositionally biased region" description="Basic and acidic residues" evidence="1">
    <location>
        <begin position="76"/>
        <end position="86"/>
    </location>
</feature>
<accession>A0A376BN31</accession>
<dbReference type="STRING" id="1120980.GCA_000745955_01309"/>
<dbReference type="AlphaFoldDB" id="A0A376BN31"/>
<keyword evidence="2" id="KW-0472">Membrane</keyword>
<feature type="domain" description="SCP" evidence="3">
    <location>
        <begin position="42"/>
        <end position="159"/>
    </location>
</feature>
<evidence type="ECO:0000256" key="2">
    <source>
        <dbReference type="SAM" id="Phobius"/>
    </source>
</evidence>
<evidence type="ECO:0000259" key="3">
    <source>
        <dbReference type="Pfam" id="PF00188"/>
    </source>
</evidence>
<name>A0A376BN31_9NEIS</name>
<evidence type="ECO:0000313" key="4">
    <source>
        <dbReference type="EMBL" id="SSY71066.1"/>
    </source>
</evidence>
<keyword evidence="5" id="KW-1185">Reference proteome</keyword>
<protein>
    <submittedName>
        <fullName evidence="4">Cysteine-rich secretory protein family</fullName>
    </submittedName>
</protein>
<sequence>MSHSALTRRLYLLWLPIIGFVAVMVYLSQNHYKPEKEAQYGLQRLNHWRRQAGLQPLEFNSSLQKAAQNHAQYLSKDADGHEEHKRSNPHFTGVTPQDRATAVGYPAAVTENLTISNFARSGKRSVDGLMTALYHRLALLHPDDSEAGAAWSNGRNSAFVIKQGNREMRELCETQPAAQSGKRYILTLTCLGQKTEIPVNQPPNEHTITVKYPIGRNIEPSYDGTEKPNPMPTTDKTGNPISIAFHGKQDDIRLISFKLYQGSSEISPTTVLHASNDPNRLLSKTEFALFPIKPLDFETEYRAEFKYAQNGQEKSEVWTFKTRKKKHFLEF</sequence>
<feature type="transmembrane region" description="Helical" evidence="2">
    <location>
        <begin position="12"/>
        <end position="29"/>
    </location>
</feature>
<evidence type="ECO:0000313" key="5">
    <source>
        <dbReference type="Proteomes" id="UP000254209"/>
    </source>
</evidence>
<dbReference type="SUPFAM" id="SSF55797">
    <property type="entry name" value="PR-1-like"/>
    <property type="match status" value="1"/>
</dbReference>
<feature type="region of interest" description="Disordered" evidence="1">
    <location>
        <begin position="76"/>
        <end position="97"/>
    </location>
</feature>
<dbReference type="Pfam" id="PF00188">
    <property type="entry name" value="CAP"/>
    <property type="match status" value="1"/>
</dbReference>
<dbReference type="RefSeq" id="WP_034292850.1">
    <property type="nucleotide sequence ID" value="NZ_CP091519.2"/>
</dbReference>
<dbReference type="PANTHER" id="PTHR31157">
    <property type="entry name" value="SCP DOMAIN-CONTAINING PROTEIN"/>
    <property type="match status" value="1"/>
</dbReference>
<keyword evidence="2" id="KW-1133">Transmembrane helix</keyword>